<sequence>MGDAEAKLIQIAERLRAAREYMGFSQAEIGQMTGLDNSAIVDIESGAREIETKELNLLSKIYRRSTEYLLTGSEPAYSGPEQFSFLARATKGLSTKDKEEVALFAEFLRASDAS</sequence>
<accession>A0ABV5ZDC7</accession>
<dbReference type="InterPro" id="IPR001387">
    <property type="entry name" value="Cro/C1-type_HTH"/>
</dbReference>
<evidence type="ECO:0000313" key="2">
    <source>
        <dbReference type="EMBL" id="MFB9886171.1"/>
    </source>
</evidence>
<dbReference type="SMART" id="SM00530">
    <property type="entry name" value="HTH_XRE"/>
    <property type="match status" value="1"/>
</dbReference>
<gene>
    <name evidence="2" type="ORF">ACFFLH_07090</name>
</gene>
<evidence type="ECO:0000313" key="3">
    <source>
        <dbReference type="Proteomes" id="UP001589628"/>
    </source>
</evidence>
<proteinExistence type="predicted"/>
<organism evidence="2 3">
    <name type="scientific">Balneatrix alpica</name>
    <dbReference type="NCBI Taxonomy" id="75684"/>
    <lineage>
        <taxon>Bacteria</taxon>
        <taxon>Pseudomonadati</taxon>
        <taxon>Pseudomonadota</taxon>
        <taxon>Gammaproteobacteria</taxon>
        <taxon>Oceanospirillales</taxon>
        <taxon>Balneatrichaceae</taxon>
        <taxon>Balneatrix</taxon>
    </lineage>
</organism>
<comment type="caution">
    <text evidence="2">The sequence shown here is derived from an EMBL/GenBank/DDBJ whole genome shotgun (WGS) entry which is preliminary data.</text>
</comment>
<feature type="domain" description="HTH cro/C1-type" evidence="1">
    <location>
        <begin position="15"/>
        <end position="69"/>
    </location>
</feature>
<dbReference type="Proteomes" id="UP001589628">
    <property type="component" value="Unassembled WGS sequence"/>
</dbReference>
<evidence type="ECO:0000259" key="1">
    <source>
        <dbReference type="PROSITE" id="PS50943"/>
    </source>
</evidence>
<dbReference type="Gene3D" id="1.10.260.40">
    <property type="entry name" value="lambda repressor-like DNA-binding domains"/>
    <property type="match status" value="1"/>
</dbReference>
<protein>
    <submittedName>
        <fullName evidence="2">Helix-turn-helix domain-containing protein</fullName>
    </submittedName>
</protein>
<dbReference type="RefSeq" id="WP_211249469.1">
    <property type="nucleotide sequence ID" value="NZ_JBHLZN010000002.1"/>
</dbReference>
<dbReference type="Pfam" id="PF01381">
    <property type="entry name" value="HTH_3"/>
    <property type="match status" value="1"/>
</dbReference>
<name>A0ABV5ZDC7_9GAMM</name>
<dbReference type="SUPFAM" id="SSF47413">
    <property type="entry name" value="lambda repressor-like DNA-binding domains"/>
    <property type="match status" value="1"/>
</dbReference>
<dbReference type="EMBL" id="JBHLZN010000002">
    <property type="protein sequence ID" value="MFB9886171.1"/>
    <property type="molecule type" value="Genomic_DNA"/>
</dbReference>
<keyword evidence="3" id="KW-1185">Reference proteome</keyword>
<reference evidence="2 3" key="1">
    <citation type="submission" date="2024-09" db="EMBL/GenBank/DDBJ databases">
        <authorList>
            <person name="Sun Q."/>
            <person name="Mori K."/>
        </authorList>
    </citation>
    <scope>NUCLEOTIDE SEQUENCE [LARGE SCALE GENOMIC DNA]</scope>
    <source>
        <strain evidence="2 3">ATCC 51285</strain>
    </source>
</reference>
<dbReference type="PANTHER" id="PTHR43236">
    <property type="entry name" value="ANTITOXIN HIGA1"/>
    <property type="match status" value="1"/>
</dbReference>
<dbReference type="PANTHER" id="PTHR43236:SF1">
    <property type="entry name" value="BLL7220 PROTEIN"/>
    <property type="match status" value="1"/>
</dbReference>
<dbReference type="CDD" id="cd00093">
    <property type="entry name" value="HTH_XRE"/>
    <property type="match status" value="1"/>
</dbReference>
<dbReference type="InterPro" id="IPR052345">
    <property type="entry name" value="Rad_response_metalloprotease"/>
</dbReference>
<dbReference type="InterPro" id="IPR010982">
    <property type="entry name" value="Lambda_DNA-bd_dom_sf"/>
</dbReference>
<dbReference type="PROSITE" id="PS50943">
    <property type="entry name" value="HTH_CROC1"/>
    <property type="match status" value="1"/>
</dbReference>